<sequence>MERKRILIVDDEKEITDLLEVYLKSEGYIVYKFYCGKDALDCMEKEQIDLAILDVMLPDIDGFTICRKIREKHYFPVIMLTAKIEETDKINGIMLGADDYITKPFQPLELLARIKGQLRRAEFYNKGVSDKVEETCYEIRGLQVNENRHQAFLYGEKLDLTPTEFEILLYLCRHLNQVVTSEELFENVWKEKYLENNNTVFVHVCRIREKMHENTRKPKFVKTVWGVGYTLEE</sequence>
<feature type="domain" description="Response regulatory" evidence="10">
    <location>
        <begin position="5"/>
        <end position="118"/>
    </location>
</feature>
<dbReference type="SMART" id="SM00862">
    <property type="entry name" value="Trans_reg_C"/>
    <property type="match status" value="1"/>
</dbReference>
<dbReference type="PANTHER" id="PTHR48111">
    <property type="entry name" value="REGULATOR OF RPOS"/>
    <property type="match status" value="1"/>
</dbReference>
<dbReference type="PANTHER" id="PTHR48111:SF40">
    <property type="entry name" value="PHOSPHATE REGULON TRANSCRIPTIONAL REGULATORY PROTEIN PHOB"/>
    <property type="match status" value="1"/>
</dbReference>
<dbReference type="InterPro" id="IPR001789">
    <property type="entry name" value="Sig_transdc_resp-reg_receiver"/>
</dbReference>
<dbReference type="SMART" id="SM00448">
    <property type="entry name" value="REC"/>
    <property type="match status" value="1"/>
</dbReference>
<dbReference type="PROSITE" id="PS50110">
    <property type="entry name" value="RESPONSE_REGULATORY"/>
    <property type="match status" value="1"/>
</dbReference>
<dbReference type="GO" id="GO:0006355">
    <property type="term" value="P:regulation of DNA-templated transcription"/>
    <property type="evidence" value="ECO:0007669"/>
    <property type="project" value="InterPro"/>
</dbReference>
<dbReference type="EMBL" id="VUNI01000005">
    <property type="protein sequence ID" value="MST74378.1"/>
    <property type="molecule type" value="Genomic_DNA"/>
</dbReference>
<dbReference type="GO" id="GO:0000976">
    <property type="term" value="F:transcription cis-regulatory region binding"/>
    <property type="evidence" value="ECO:0007669"/>
    <property type="project" value="TreeGrafter"/>
</dbReference>
<evidence type="ECO:0000256" key="4">
    <source>
        <dbReference type="ARBA" id="ARBA00023015"/>
    </source>
</evidence>
<proteinExistence type="predicted"/>
<comment type="caution">
    <text evidence="12">The sequence shown here is derived from an EMBL/GenBank/DDBJ whole genome shotgun (WGS) entry which is preliminary data.</text>
</comment>
<name>A0A6L5YQ13_9FIRM</name>
<dbReference type="NCBIfam" id="NF033117">
    <property type="entry name" value="vanR_ACDEGLN"/>
    <property type="match status" value="1"/>
</dbReference>
<dbReference type="GO" id="GO:0005829">
    <property type="term" value="C:cytosol"/>
    <property type="evidence" value="ECO:0007669"/>
    <property type="project" value="TreeGrafter"/>
</dbReference>
<dbReference type="RefSeq" id="WP_154429341.1">
    <property type="nucleotide sequence ID" value="NZ_VUNI01000005.1"/>
</dbReference>
<evidence type="ECO:0000259" key="11">
    <source>
        <dbReference type="PROSITE" id="PS51755"/>
    </source>
</evidence>
<dbReference type="Proteomes" id="UP000474024">
    <property type="component" value="Unassembled WGS sequence"/>
</dbReference>
<dbReference type="FunFam" id="3.40.50.2300:FF:000001">
    <property type="entry name" value="DNA-binding response regulator PhoB"/>
    <property type="match status" value="1"/>
</dbReference>
<keyword evidence="3" id="KW-0902">Two-component regulatory system</keyword>
<evidence type="ECO:0000256" key="6">
    <source>
        <dbReference type="ARBA" id="ARBA00023163"/>
    </source>
</evidence>
<keyword evidence="2 8" id="KW-0597">Phosphoprotein</keyword>
<gene>
    <name evidence="12" type="primary">vanR</name>
    <name evidence="12" type="ORF">FYJ75_04920</name>
</gene>
<feature type="DNA-binding region" description="OmpR/PhoB-type" evidence="9">
    <location>
        <begin position="134"/>
        <end position="233"/>
    </location>
</feature>
<dbReference type="Gene3D" id="3.40.50.2300">
    <property type="match status" value="1"/>
</dbReference>
<feature type="domain" description="OmpR/PhoB-type" evidence="11">
    <location>
        <begin position="134"/>
        <end position="233"/>
    </location>
</feature>
<dbReference type="CDD" id="cd17574">
    <property type="entry name" value="REC_OmpR"/>
    <property type="match status" value="1"/>
</dbReference>
<dbReference type="AlphaFoldDB" id="A0A6L5YQ13"/>
<evidence type="ECO:0000256" key="3">
    <source>
        <dbReference type="ARBA" id="ARBA00023012"/>
    </source>
</evidence>
<evidence type="ECO:0000313" key="12">
    <source>
        <dbReference type="EMBL" id="MST74378.1"/>
    </source>
</evidence>
<dbReference type="InterPro" id="IPR016032">
    <property type="entry name" value="Sig_transdc_resp-reg_C-effctor"/>
</dbReference>
<keyword evidence="5 9" id="KW-0238">DNA-binding</keyword>
<keyword evidence="4" id="KW-0805">Transcription regulation</keyword>
<dbReference type="SUPFAM" id="SSF46894">
    <property type="entry name" value="C-terminal effector domain of the bipartite response regulators"/>
    <property type="match status" value="1"/>
</dbReference>
<evidence type="ECO:0000256" key="7">
    <source>
        <dbReference type="ARBA" id="ARBA00024867"/>
    </source>
</evidence>
<evidence type="ECO:0000256" key="1">
    <source>
        <dbReference type="ARBA" id="ARBA00018672"/>
    </source>
</evidence>
<dbReference type="Gene3D" id="6.10.250.690">
    <property type="match status" value="1"/>
</dbReference>
<dbReference type="InterPro" id="IPR058211">
    <property type="entry name" value="VanR-like"/>
</dbReference>
<reference evidence="12 13" key="1">
    <citation type="submission" date="2019-08" db="EMBL/GenBank/DDBJ databases">
        <title>In-depth cultivation of the pig gut microbiome towards novel bacterial diversity and tailored functional studies.</title>
        <authorList>
            <person name="Wylensek D."/>
            <person name="Hitch T.C.A."/>
            <person name="Clavel T."/>
        </authorList>
    </citation>
    <scope>NUCLEOTIDE SEQUENCE [LARGE SCALE GENOMIC DNA]</scope>
    <source>
        <strain evidence="12 13">MUC/MUC-530-WT-4D</strain>
    </source>
</reference>
<organism evidence="12 13">
    <name type="scientific">Roseburia porci</name>
    <dbReference type="NCBI Taxonomy" id="2605790"/>
    <lineage>
        <taxon>Bacteria</taxon>
        <taxon>Bacillati</taxon>
        <taxon>Bacillota</taxon>
        <taxon>Clostridia</taxon>
        <taxon>Lachnospirales</taxon>
        <taxon>Lachnospiraceae</taxon>
        <taxon>Roseburia</taxon>
    </lineage>
</organism>
<evidence type="ECO:0000259" key="10">
    <source>
        <dbReference type="PROSITE" id="PS50110"/>
    </source>
</evidence>
<evidence type="ECO:0000256" key="5">
    <source>
        <dbReference type="ARBA" id="ARBA00023125"/>
    </source>
</evidence>
<dbReference type="GO" id="GO:0000156">
    <property type="term" value="F:phosphorelay response regulator activity"/>
    <property type="evidence" value="ECO:0007669"/>
    <property type="project" value="TreeGrafter"/>
</dbReference>
<evidence type="ECO:0000256" key="2">
    <source>
        <dbReference type="ARBA" id="ARBA00022553"/>
    </source>
</evidence>
<dbReference type="Pfam" id="PF00072">
    <property type="entry name" value="Response_reg"/>
    <property type="match status" value="1"/>
</dbReference>
<protein>
    <recommendedName>
        <fullName evidence="1">Stage 0 sporulation protein A homolog</fullName>
    </recommendedName>
</protein>
<evidence type="ECO:0000256" key="9">
    <source>
        <dbReference type="PROSITE-ProRule" id="PRU01091"/>
    </source>
</evidence>
<accession>A0A6L5YQ13</accession>
<dbReference type="Gene3D" id="1.10.10.10">
    <property type="entry name" value="Winged helix-like DNA-binding domain superfamily/Winged helix DNA-binding domain"/>
    <property type="match status" value="1"/>
</dbReference>
<dbReference type="InterPro" id="IPR036388">
    <property type="entry name" value="WH-like_DNA-bd_sf"/>
</dbReference>
<dbReference type="InterPro" id="IPR011006">
    <property type="entry name" value="CheY-like_superfamily"/>
</dbReference>
<dbReference type="GO" id="GO:0032993">
    <property type="term" value="C:protein-DNA complex"/>
    <property type="evidence" value="ECO:0007669"/>
    <property type="project" value="TreeGrafter"/>
</dbReference>
<dbReference type="PROSITE" id="PS51755">
    <property type="entry name" value="OMPR_PHOB"/>
    <property type="match status" value="1"/>
</dbReference>
<keyword evidence="13" id="KW-1185">Reference proteome</keyword>
<dbReference type="Pfam" id="PF00486">
    <property type="entry name" value="Trans_reg_C"/>
    <property type="match status" value="1"/>
</dbReference>
<evidence type="ECO:0000313" key="13">
    <source>
        <dbReference type="Proteomes" id="UP000474024"/>
    </source>
</evidence>
<dbReference type="CDD" id="cd00383">
    <property type="entry name" value="trans_reg_C"/>
    <property type="match status" value="1"/>
</dbReference>
<comment type="function">
    <text evidence="7">May play the central regulatory role in sporulation. It may be an element of the effector pathway responsible for the activation of sporulation genes in response to nutritional stress. Spo0A may act in concert with spo0H (a sigma factor) to control the expression of some genes that are critical to the sporulation process.</text>
</comment>
<keyword evidence="6" id="KW-0804">Transcription</keyword>
<dbReference type="SUPFAM" id="SSF52172">
    <property type="entry name" value="CheY-like"/>
    <property type="match status" value="1"/>
</dbReference>
<dbReference type="InterPro" id="IPR001867">
    <property type="entry name" value="OmpR/PhoB-type_DNA-bd"/>
</dbReference>
<dbReference type="FunFam" id="1.10.10.10:FF:000018">
    <property type="entry name" value="DNA-binding response regulator ResD"/>
    <property type="match status" value="1"/>
</dbReference>
<evidence type="ECO:0000256" key="8">
    <source>
        <dbReference type="PROSITE-ProRule" id="PRU00169"/>
    </source>
</evidence>
<feature type="modified residue" description="4-aspartylphosphate" evidence="8">
    <location>
        <position position="54"/>
    </location>
</feature>
<dbReference type="InterPro" id="IPR039420">
    <property type="entry name" value="WalR-like"/>
</dbReference>